<dbReference type="InterPro" id="IPR022735">
    <property type="entry name" value="bMERB_dom"/>
</dbReference>
<feature type="region of interest" description="Disordered" evidence="1">
    <location>
        <begin position="1"/>
        <end position="83"/>
    </location>
</feature>
<keyword evidence="4" id="KW-1185">Reference proteome</keyword>
<feature type="compositionally biased region" description="Acidic residues" evidence="1">
    <location>
        <begin position="300"/>
        <end position="311"/>
    </location>
</feature>
<evidence type="ECO:0000313" key="4">
    <source>
        <dbReference type="Proteomes" id="UP000299102"/>
    </source>
</evidence>
<accession>A0A4C1WZZ7</accession>
<dbReference type="EMBL" id="BGZK01000692">
    <property type="protein sequence ID" value="GBP56430.1"/>
    <property type="molecule type" value="Genomic_DNA"/>
</dbReference>
<dbReference type="PROSITE" id="PS51848">
    <property type="entry name" value="BMERB"/>
    <property type="match status" value="1"/>
</dbReference>
<gene>
    <name evidence="3" type="primary">Micall1</name>
    <name evidence="3" type="ORF">EVAR_90101_1</name>
</gene>
<feature type="compositionally biased region" description="Polar residues" evidence="1">
    <location>
        <begin position="608"/>
        <end position="617"/>
    </location>
</feature>
<feature type="compositionally biased region" description="Polar residues" evidence="1">
    <location>
        <begin position="417"/>
        <end position="426"/>
    </location>
</feature>
<feature type="domain" description="BMERB" evidence="2">
    <location>
        <begin position="442"/>
        <end position="598"/>
    </location>
</feature>
<feature type="region of interest" description="Disordered" evidence="1">
    <location>
        <begin position="253"/>
        <end position="450"/>
    </location>
</feature>
<dbReference type="OrthoDB" id="10017054at2759"/>
<dbReference type="PANTHER" id="PTHR23167:SF84">
    <property type="entry name" value="ALPHA ACTININ 3-RELATED"/>
    <property type="match status" value="1"/>
</dbReference>
<name>A0A4C1WZZ7_EUMVA</name>
<feature type="compositionally biased region" description="Polar residues" evidence="1">
    <location>
        <begin position="272"/>
        <end position="286"/>
    </location>
</feature>
<feature type="region of interest" description="Disordered" evidence="1">
    <location>
        <begin position="603"/>
        <end position="673"/>
    </location>
</feature>
<dbReference type="PANTHER" id="PTHR23167">
    <property type="entry name" value="CALPONIN HOMOLOGY DOMAIN-CONTAINING PROTEIN DDB_G0272472-RELATED"/>
    <property type="match status" value="1"/>
</dbReference>
<feature type="region of interest" description="Disordered" evidence="1">
    <location>
        <begin position="125"/>
        <end position="152"/>
    </location>
</feature>
<evidence type="ECO:0000313" key="3">
    <source>
        <dbReference type="EMBL" id="GBP56430.1"/>
    </source>
</evidence>
<evidence type="ECO:0000256" key="1">
    <source>
        <dbReference type="SAM" id="MobiDB-lite"/>
    </source>
</evidence>
<feature type="compositionally biased region" description="Basic and acidic residues" evidence="1">
    <location>
        <begin position="648"/>
        <end position="667"/>
    </location>
</feature>
<feature type="compositionally biased region" description="Basic and acidic residues" evidence="1">
    <location>
        <begin position="73"/>
        <end position="83"/>
    </location>
</feature>
<feature type="compositionally biased region" description="Basic and acidic residues" evidence="1">
    <location>
        <begin position="354"/>
        <end position="364"/>
    </location>
</feature>
<dbReference type="Pfam" id="PF12130">
    <property type="entry name" value="bMERB_dom"/>
    <property type="match status" value="1"/>
</dbReference>
<feature type="compositionally biased region" description="Polar residues" evidence="1">
    <location>
        <begin position="391"/>
        <end position="410"/>
    </location>
</feature>
<feature type="compositionally biased region" description="Basic residues" evidence="1">
    <location>
        <begin position="624"/>
        <end position="647"/>
    </location>
</feature>
<dbReference type="SMART" id="SM01203">
    <property type="entry name" value="DUF3585"/>
    <property type="match status" value="1"/>
</dbReference>
<comment type="caution">
    <text evidence="3">The sequence shown here is derived from an EMBL/GenBank/DDBJ whole genome shotgun (WGS) entry which is preliminary data.</text>
</comment>
<organism evidence="3 4">
    <name type="scientific">Eumeta variegata</name>
    <name type="common">Bagworm moth</name>
    <name type="synonym">Eumeta japonica</name>
    <dbReference type="NCBI Taxonomy" id="151549"/>
    <lineage>
        <taxon>Eukaryota</taxon>
        <taxon>Metazoa</taxon>
        <taxon>Ecdysozoa</taxon>
        <taxon>Arthropoda</taxon>
        <taxon>Hexapoda</taxon>
        <taxon>Insecta</taxon>
        <taxon>Pterygota</taxon>
        <taxon>Neoptera</taxon>
        <taxon>Endopterygota</taxon>
        <taxon>Lepidoptera</taxon>
        <taxon>Glossata</taxon>
        <taxon>Ditrysia</taxon>
        <taxon>Tineoidea</taxon>
        <taxon>Psychidae</taxon>
        <taxon>Oiketicinae</taxon>
        <taxon>Eumeta</taxon>
    </lineage>
</organism>
<dbReference type="Proteomes" id="UP000299102">
    <property type="component" value="Unassembled WGS sequence"/>
</dbReference>
<dbReference type="InterPro" id="IPR050540">
    <property type="entry name" value="F-actin_Monoox_Mical"/>
</dbReference>
<feature type="compositionally biased region" description="Low complexity" evidence="1">
    <location>
        <begin position="315"/>
        <end position="335"/>
    </location>
</feature>
<dbReference type="AlphaFoldDB" id="A0A4C1WZZ7"/>
<dbReference type="STRING" id="151549.A0A4C1WZZ7"/>
<feature type="compositionally biased region" description="Basic and acidic residues" evidence="1">
    <location>
        <begin position="1"/>
        <end position="42"/>
    </location>
</feature>
<feature type="compositionally biased region" description="Polar residues" evidence="1">
    <location>
        <begin position="134"/>
        <end position="145"/>
    </location>
</feature>
<evidence type="ECO:0000259" key="2">
    <source>
        <dbReference type="PROSITE" id="PS51848"/>
    </source>
</evidence>
<proteinExistence type="predicted"/>
<sequence length="673" mass="76062">MFEKGFGDNEDINDKVEKLSLKEERKELVKPELMNSEKDSKINNESVATDDKNVLPKSSVVDAKSSISETNIESDKINGDTENSRSVHISETLYKTDINKFNFLQTQLSSDIIEEDVATSPPLMPNSIPPKNESPVTPDNISNSTSREHNENVNMTDEHRLASNNDMNNKFNIEATDTKNATIINNYEDSTNECKTEVKEVIPPRRKKQIIVDKATDTIQNKQKIDADIKAYPDHLNPFSDEEDEIIQVTKKRMSTNPFGSSDEEEDDVSACQESTSSHILQSSTPVKRLIPALNPFWSDGEEPSSEDEDSNVQSASMYSKSSMTTSTPNFPTAMPRKKPRAPPPPTITLVKATENDSHLHSMDDVASLSSKTSVKLTPRPKKKRPAPTPSDSISYLSTGSRDLQKSNTDLADKSLDSTGHTNNADGCTRKVKGPAPGLPLPERREVKPHMSPEELQVQLDLLEAQQLGLERQGVLIEQMIRDRCEGDESTSVSQEEVEDLVIQLCELVNEKNDLFRKQTELMYIRRQQRLEQEQADIEHEIRIIQSRPAVNRIDADKAREEHLVSRLVEIVRLRDELVQQLDAERRREIQEDLAIAASIAERRAQRNSDSNTSSMASVEMGRTPKKTKVKDKVKRQFKKAKHSLNIKKKDEQDSPVKDKEKSTEKVHKTKWF</sequence>
<reference evidence="3 4" key="1">
    <citation type="journal article" date="2019" name="Commun. Biol.">
        <title>The bagworm genome reveals a unique fibroin gene that provides high tensile strength.</title>
        <authorList>
            <person name="Kono N."/>
            <person name="Nakamura H."/>
            <person name="Ohtoshi R."/>
            <person name="Tomita M."/>
            <person name="Numata K."/>
            <person name="Arakawa K."/>
        </authorList>
    </citation>
    <scope>NUCLEOTIDE SEQUENCE [LARGE SCALE GENOMIC DNA]</scope>
</reference>
<protein>
    <submittedName>
        <fullName evidence="3">MICAL-like protein 1</fullName>
    </submittedName>
</protein>